<name>A0A1Y3B8F1_EURMA</name>
<protein>
    <submittedName>
        <fullName evidence="1">Uncharacterized protein</fullName>
    </submittedName>
</protein>
<evidence type="ECO:0000313" key="1">
    <source>
        <dbReference type="EMBL" id="OTF77150.1"/>
    </source>
</evidence>
<dbReference type="Proteomes" id="UP000194236">
    <property type="component" value="Unassembled WGS sequence"/>
</dbReference>
<keyword evidence="2" id="KW-1185">Reference proteome</keyword>
<reference evidence="1 2" key="1">
    <citation type="submission" date="2017-03" db="EMBL/GenBank/DDBJ databases">
        <title>Genome Survey of Euroglyphus maynei.</title>
        <authorList>
            <person name="Arlian L.G."/>
            <person name="Morgan M.S."/>
            <person name="Rider S.D."/>
        </authorList>
    </citation>
    <scope>NUCLEOTIDE SEQUENCE [LARGE SCALE GENOMIC DNA]</scope>
    <source>
        <strain evidence="1">Arlian Lab</strain>
        <tissue evidence="1">Whole body</tissue>
    </source>
</reference>
<dbReference type="EMBL" id="MUJZ01034073">
    <property type="protein sequence ID" value="OTF77150.1"/>
    <property type="molecule type" value="Genomic_DNA"/>
</dbReference>
<gene>
    <name evidence="1" type="ORF">BLA29_015233</name>
</gene>
<organism evidence="1 2">
    <name type="scientific">Euroglyphus maynei</name>
    <name type="common">Mayne's house dust mite</name>
    <dbReference type="NCBI Taxonomy" id="6958"/>
    <lineage>
        <taxon>Eukaryota</taxon>
        <taxon>Metazoa</taxon>
        <taxon>Ecdysozoa</taxon>
        <taxon>Arthropoda</taxon>
        <taxon>Chelicerata</taxon>
        <taxon>Arachnida</taxon>
        <taxon>Acari</taxon>
        <taxon>Acariformes</taxon>
        <taxon>Sarcoptiformes</taxon>
        <taxon>Astigmata</taxon>
        <taxon>Psoroptidia</taxon>
        <taxon>Analgoidea</taxon>
        <taxon>Pyroglyphidae</taxon>
        <taxon>Pyroglyphinae</taxon>
        <taxon>Euroglyphus</taxon>
    </lineage>
</organism>
<proteinExistence type="predicted"/>
<sequence>MKSYWSVVRLEFLKSSNWSKNSSTERNLPVALIPMKLWLTVLPFKLVYCRVRRTLANWYCWMSIH</sequence>
<comment type="caution">
    <text evidence="1">The sequence shown here is derived from an EMBL/GenBank/DDBJ whole genome shotgun (WGS) entry which is preliminary data.</text>
</comment>
<evidence type="ECO:0000313" key="2">
    <source>
        <dbReference type="Proteomes" id="UP000194236"/>
    </source>
</evidence>
<dbReference type="AlphaFoldDB" id="A0A1Y3B8F1"/>
<accession>A0A1Y3B8F1</accession>